<comment type="caution">
    <text evidence="4">The sequence shown here is derived from an EMBL/GenBank/DDBJ whole genome shotgun (WGS) entry which is preliminary data.</text>
</comment>
<dbReference type="SUPFAM" id="SSF53098">
    <property type="entry name" value="Ribonuclease H-like"/>
    <property type="match status" value="1"/>
</dbReference>
<keyword evidence="5" id="KW-1185">Reference proteome</keyword>
<dbReference type="CDD" id="cd06222">
    <property type="entry name" value="RNase_H_like"/>
    <property type="match status" value="1"/>
</dbReference>
<organism evidence="4 5">
    <name type="scientific">Hibiscus sabdariffa</name>
    <name type="common">roselle</name>
    <dbReference type="NCBI Taxonomy" id="183260"/>
    <lineage>
        <taxon>Eukaryota</taxon>
        <taxon>Viridiplantae</taxon>
        <taxon>Streptophyta</taxon>
        <taxon>Embryophyta</taxon>
        <taxon>Tracheophyta</taxon>
        <taxon>Spermatophyta</taxon>
        <taxon>Magnoliopsida</taxon>
        <taxon>eudicotyledons</taxon>
        <taxon>Gunneridae</taxon>
        <taxon>Pentapetalae</taxon>
        <taxon>rosids</taxon>
        <taxon>malvids</taxon>
        <taxon>Malvales</taxon>
        <taxon>Malvaceae</taxon>
        <taxon>Malvoideae</taxon>
        <taxon>Hibiscus</taxon>
    </lineage>
</organism>
<feature type="domain" description="Reverse transcriptase zinc-binding" evidence="3">
    <location>
        <begin position="375"/>
        <end position="436"/>
    </location>
</feature>
<evidence type="ECO:0000259" key="3">
    <source>
        <dbReference type="Pfam" id="PF13966"/>
    </source>
</evidence>
<feature type="region of interest" description="Disordered" evidence="1">
    <location>
        <begin position="1"/>
        <end position="28"/>
    </location>
</feature>
<gene>
    <name evidence="4" type="ORF">V6N11_035403</name>
</gene>
<evidence type="ECO:0008006" key="6">
    <source>
        <dbReference type="Google" id="ProtNLM"/>
    </source>
</evidence>
<dbReference type="Gene3D" id="3.30.420.10">
    <property type="entry name" value="Ribonuclease H-like superfamily/Ribonuclease H"/>
    <property type="match status" value="1"/>
</dbReference>
<evidence type="ECO:0000256" key="1">
    <source>
        <dbReference type="SAM" id="MobiDB-lite"/>
    </source>
</evidence>
<dbReference type="PANTHER" id="PTHR47723:SF19">
    <property type="entry name" value="POLYNUCLEOTIDYL TRANSFERASE, RIBONUCLEASE H-LIKE SUPERFAMILY PROTEIN"/>
    <property type="match status" value="1"/>
</dbReference>
<dbReference type="InterPro" id="IPR026960">
    <property type="entry name" value="RVT-Znf"/>
</dbReference>
<proteinExistence type="predicted"/>
<dbReference type="InterPro" id="IPR044730">
    <property type="entry name" value="RNase_H-like_dom_plant"/>
</dbReference>
<protein>
    <recommendedName>
        <fullName evidence="6">Reverse transcriptase zinc-binding domain-containing protein</fullName>
    </recommendedName>
</protein>
<dbReference type="InterPro" id="IPR053151">
    <property type="entry name" value="RNase_H-like"/>
</dbReference>
<dbReference type="InterPro" id="IPR002156">
    <property type="entry name" value="RNaseH_domain"/>
</dbReference>
<dbReference type="EMBL" id="JBBPBN010000029">
    <property type="protein sequence ID" value="KAK9006362.1"/>
    <property type="molecule type" value="Genomic_DNA"/>
</dbReference>
<dbReference type="Pfam" id="PF13966">
    <property type="entry name" value="zf-RVT"/>
    <property type="match status" value="1"/>
</dbReference>
<dbReference type="Pfam" id="PF13456">
    <property type="entry name" value="RVT_3"/>
    <property type="match status" value="1"/>
</dbReference>
<dbReference type="InterPro" id="IPR036397">
    <property type="entry name" value="RNaseH_sf"/>
</dbReference>
<evidence type="ECO:0000313" key="5">
    <source>
        <dbReference type="Proteomes" id="UP001396334"/>
    </source>
</evidence>
<dbReference type="InterPro" id="IPR012337">
    <property type="entry name" value="RNaseH-like_sf"/>
</dbReference>
<evidence type="ECO:0000313" key="4">
    <source>
        <dbReference type="EMBL" id="KAK9006362.1"/>
    </source>
</evidence>
<accession>A0ABR2R065</accession>
<evidence type="ECO:0000259" key="2">
    <source>
        <dbReference type="Pfam" id="PF13456"/>
    </source>
</evidence>
<dbReference type="Proteomes" id="UP001396334">
    <property type="component" value="Unassembled WGS sequence"/>
</dbReference>
<name>A0ABR2R065_9ROSI</name>
<feature type="domain" description="RNase H type-1" evidence="2">
    <location>
        <begin position="551"/>
        <end position="615"/>
    </location>
</feature>
<reference evidence="4 5" key="1">
    <citation type="journal article" date="2024" name="G3 (Bethesda)">
        <title>Genome assembly of Hibiscus sabdariffa L. provides insights into metabolisms of medicinal natural products.</title>
        <authorList>
            <person name="Kim T."/>
        </authorList>
    </citation>
    <scope>NUCLEOTIDE SEQUENCE [LARGE SCALE GENOMIC DNA]</scope>
    <source>
        <strain evidence="4">TK-2024</strain>
        <tissue evidence="4">Old leaves</tissue>
    </source>
</reference>
<sequence length="664" mass="72412">MPSHQNPNVEEVSTDNGLTVGFKGGRPPDEVVVVDGMTALERSGSPVPGEVQPLQKRGRNLEEAMIIDDESGKVTPENLGLVGGVSQVQVAADRMSEPLIPSFKDKLVGSKVLSSNTRPLSDLDVDVTEDDVRIGGSSTLPEIKFSDRVHNQVDAQLARVGHSKEMCQGENADISLKVAQGVQRDPTEPDGPWMQVVNRHRRQGAAIPNREPRVGTSMANGGSRFAVLEEEGNVLGAEAVVSAQPEEQVVGAVWSGREAPAGTRGRVHIASRSPSPKVDEADRFKVVSAGGSGTKGDVREVGASSEVAPLGREPSPVAAQGVVVLVKPIMVADMVSANGDWDWNRMREFLPEVVLDHLAATPPPLPHLGEDVLGWRWDAKREFRVFLWITAHQRLLTNVERVRRHIASSDMCGLCLSEPEDIDHVLRRCGKAKDLWRNVLGREVAASLDSLPFEEWLHGNISCRLPEIIDRADWDMEFAIYVWLLWKLRCSLVLDLNFVERGSVWDRGWRLFLECKAINAAAVRGPAVELNTETRWISPPRGKIKCNVDASAGFRNIEIESDNKEVVNICNGTSSALKVSVLVSHIVELLKREWRINVKHVSRSCNAVADLLAKLGQQGSMQGFRFATPPAAVAFAVEADKCLGKDDSVTAVVDINGSVTAVVD</sequence>
<dbReference type="PANTHER" id="PTHR47723">
    <property type="entry name" value="OS05G0353850 PROTEIN"/>
    <property type="match status" value="1"/>
</dbReference>